<evidence type="ECO:0000256" key="1">
    <source>
        <dbReference type="SAM" id="SignalP"/>
    </source>
</evidence>
<accession>A0A3M2KUM9</accession>
<dbReference type="InterPro" id="IPR050583">
    <property type="entry name" value="Mycobacterial_A85_antigen"/>
</dbReference>
<evidence type="ECO:0000313" key="3">
    <source>
        <dbReference type="Proteomes" id="UP000279275"/>
    </source>
</evidence>
<protein>
    <submittedName>
        <fullName evidence="2">Esterase family protein</fullName>
    </submittedName>
</protein>
<evidence type="ECO:0000313" key="2">
    <source>
        <dbReference type="EMBL" id="RMI28841.1"/>
    </source>
</evidence>
<proteinExistence type="predicted"/>
<dbReference type="Gene3D" id="3.40.50.1820">
    <property type="entry name" value="alpha/beta hydrolase"/>
    <property type="match status" value="1"/>
</dbReference>
<dbReference type="Pfam" id="PF00756">
    <property type="entry name" value="Esterase"/>
    <property type="match status" value="1"/>
</dbReference>
<gene>
    <name evidence="2" type="ORF">EBN03_28625</name>
</gene>
<dbReference type="AlphaFoldDB" id="A0A3M2KUM9"/>
<keyword evidence="3" id="KW-1185">Reference proteome</keyword>
<reference evidence="2 3" key="1">
    <citation type="submission" date="2018-10" db="EMBL/GenBank/DDBJ databases">
        <title>Isolation from cow dung.</title>
        <authorList>
            <person name="Ling L."/>
        </authorList>
    </citation>
    <scope>NUCLEOTIDE SEQUENCE [LARGE SCALE GENOMIC DNA]</scope>
    <source>
        <strain evidence="2 3">NEAU-LL90</strain>
    </source>
</reference>
<dbReference type="EMBL" id="RFFH01000018">
    <property type="protein sequence ID" value="RMI28841.1"/>
    <property type="molecule type" value="Genomic_DNA"/>
</dbReference>
<dbReference type="OrthoDB" id="4527292at2"/>
<name>A0A3M2KUM9_9NOCA</name>
<feature type="chain" id="PRO_5017923749" evidence="1">
    <location>
        <begin position="47"/>
        <end position="348"/>
    </location>
</feature>
<sequence>MTHRITSPVRNRLSGSRSRTIRRLRAAAASAACAALVCAGAGTAVAAPPTASVDHVVARTDRWIQVFVDSPAMQRIVQVDVLLPPDRDSPHPTLYLLDGDGADPTQTESTWTMRTDAVQFFGDKPVNVVLPVGGGGTFYSDWQRDDPRLGHVRWETFLTQELPPLIDNTFHGNGRNAVAGLSMGGQAAMSLTFRYPSLYRSVASYSGCMYTAGVGQAYVRAAVAGRGGDADNMWGGITDPDWAAHDVSLHTDALRGKQVFISAGTDVPGAADLALDPSPTLPLTVSAAMAIEDGARDCTLALDAQLRLQGVPADVHYYLIGTHSWPYWQTALHDSWPTLAAGVTAGTE</sequence>
<feature type="signal peptide" evidence="1">
    <location>
        <begin position="1"/>
        <end position="46"/>
    </location>
</feature>
<comment type="caution">
    <text evidence="2">The sequence shown here is derived from an EMBL/GenBank/DDBJ whole genome shotgun (WGS) entry which is preliminary data.</text>
</comment>
<keyword evidence="1" id="KW-0732">Signal</keyword>
<organism evidence="2 3">
    <name type="scientific">Nocardia stercoris</name>
    <dbReference type="NCBI Taxonomy" id="2483361"/>
    <lineage>
        <taxon>Bacteria</taxon>
        <taxon>Bacillati</taxon>
        <taxon>Actinomycetota</taxon>
        <taxon>Actinomycetes</taxon>
        <taxon>Mycobacteriales</taxon>
        <taxon>Nocardiaceae</taxon>
        <taxon>Nocardia</taxon>
    </lineage>
</organism>
<dbReference type="PANTHER" id="PTHR48098:SF1">
    <property type="entry name" value="DIACYLGLYCEROL ACYLTRANSFERASE_MYCOLYLTRANSFERASE AG85A"/>
    <property type="match status" value="1"/>
</dbReference>
<dbReference type="SUPFAM" id="SSF53474">
    <property type="entry name" value="alpha/beta-Hydrolases"/>
    <property type="match status" value="1"/>
</dbReference>
<dbReference type="GO" id="GO:0016747">
    <property type="term" value="F:acyltransferase activity, transferring groups other than amino-acyl groups"/>
    <property type="evidence" value="ECO:0007669"/>
    <property type="project" value="TreeGrafter"/>
</dbReference>
<dbReference type="InterPro" id="IPR000801">
    <property type="entry name" value="Esterase-like"/>
</dbReference>
<dbReference type="Proteomes" id="UP000279275">
    <property type="component" value="Unassembled WGS sequence"/>
</dbReference>
<dbReference type="PANTHER" id="PTHR48098">
    <property type="entry name" value="ENTEROCHELIN ESTERASE-RELATED"/>
    <property type="match status" value="1"/>
</dbReference>
<dbReference type="InterPro" id="IPR029058">
    <property type="entry name" value="AB_hydrolase_fold"/>
</dbReference>